<sequence>MENKMQDNQNNNFFEKNKNEQAHSFEKSSEEKVLNSEFENALKELRQKLIIEGYSDRTIKMYTLYNQEILYSINKPIKEITSKDLMGYLADKKEKGCENSTLALIHSGGEYFFKKYLKMNILDEIKIPKKAKTLPKILTREEIKELFKATKFGRNRLMLQFMYGSGCRVSEVVKLKVSDINFKERTAIIRGGKGNKDRMIVLSKEWLKYLKKYLDKKKIKTENVFTKKNGKNISTDTVQRIVKKAAIAAKIPKRVTPHCLRHSYATHLLESGTNIRYIQSLLGHSNLNTTQIYTNVASEQLKKVESPLDKL</sequence>
<proteinExistence type="predicted"/>
<feature type="compositionally biased region" description="Basic and acidic residues" evidence="4">
    <location>
        <begin position="15"/>
        <end position="29"/>
    </location>
</feature>
<dbReference type="Proteomes" id="UP000526302">
    <property type="component" value="Unassembled WGS sequence"/>
</dbReference>
<feature type="domain" description="Tyr recombinase" evidence="5">
    <location>
        <begin position="133"/>
        <end position="306"/>
    </location>
</feature>
<keyword evidence="1" id="KW-0229">DNA integration</keyword>
<gene>
    <name evidence="6" type="ORF">GX950_02615</name>
</gene>
<evidence type="ECO:0000259" key="5">
    <source>
        <dbReference type="PROSITE" id="PS51898"/>
    </source>
</evidence>
<evidence type="ECO:0000256" key="4">
    <source>
        <dbReference type="SAM" id="MobiDB-lite"/>
    </source>
</evidence>
<dbReference type="GO" id="GO:0003677">
    <property type="term" value="F:DNA binding"/>
    <property type="evidence" value="ECO:0007669"/>
    <property type="project" value="UniProtKB-KW"/>
</dbReference>
<keyword evidence="2" id="KW-0238">DNA-binding</keyword>
<dbReference type="AlphaFoldDB" id="A0A7K4BZQ1"/>
<dbReference type="InterPro" id="IPR050090">
    <property type="entry name" value="Tyrosine_recombinase_XerCD"/>
</dbReference>
<keyword evidence="3" id="KW-0233">DNA recombination</keyword>
<feature type="region of interest" description="Disordered" evidence="4">
    <location>
        <begin position="1"/>
        <end position="29"/>
    </location>
</feature>
<accession>A0A7K4BZQ1</accession>
<protein>
    <submittedName>
        <fullName evidence="6">Tyrosine-type recombinase/integrase</fullName>
    </submittedName>
</protein>
<reference evidence="6 7" key="1">
    <citation type="journal article" date="2020" name="Biotechnol. Biofuels">
        <title>New insights from the biogas microbiome by comprehensive genome-resolved metagenomics of nearly 1600 species originating from multiple anaerobic digesters.</title>
        <authorList>
            <person name="Campanaro S."/>
            <person name="Treu L."/>
            <person name="Rodriguez-R L.M."/>
            <person name="Kovalovszki A."/>
            <person name="Ziels R.M."/>
            <person name="Maus I."/>
            <person name="Zhu X."/>
            <person name="Kougias P.G."/>
            <person name="Basile A."/>
            <person name="Luo G."/>
            <person name="Schluter A."/>
            <person name="Konstantinidis K.T."/>
            <person name="Angelidaki I."/>
        </authorList>
    </citation>
    <scope>NUCLEOTIDE SEQUENCE [LARGE SCALE GENOMIC DNA]</scope>
    <source>
        <strain evidence="6">AS22ysBPME_79</strain>
    </source>
</reference>
<organism evidence="6 7">
    <name type="scientific">Candidatus Iainarchaeum sp</name>
    <dbReference type="NCBI Taxonomy" id="3101447"/>
    <lineage>
        <taxon>Archaea</taxon>
        <taxon>Candidatus Iainarchaeota</taxon>
        <taxon>Candidatus Iainarchaeia</taxon>
        <taxon>Candidatus Iainarchaeales</taxon>
        <taxon>Candidatus Iainarchaeaceae</taxon>
        <taxon>Candidatus Iainarchaeum</taxon>
    </lineage>
</organism>
<evidence type="ECO:0000256" key="1">
    <source>
        <dbReference type="ARBA" id="ARBA00022908"/>
    </source>
</evidence>
<dbReference type="PROSITE" id="PS51898">
    <property type="entry name" value="TYR_RECOMBINASE"/>
    <property type="match status" value="1"/>
</dbReference>
<dbReference type="InterPro" id="IPR004107">
    <property type="entry name" value="Integrase_SAM-like_N"/>
</dbReference>
<dbReference type="InterPro" id="IPR011010">
    <property type="entry name" value="DNA_brk_join_enz"/>
</dbReference>
<dbReference type="InterPro" id="IPR010998">
    <property type="entry name" value="Integrase_recombinase_N"/>
</dbReference>
<dbReference type="Gene3D" id="1.10.443.10">
    <property type="entry name" value="Intergrase catalytic core"/>
    <property type="match status" value="1"/>
</dbReference>
<dbReference type="Pfam" id="PF13495">
    <property type="entry name" value="Phage_int_SAM_4"/>
    <property type="match status" value="1"/>
</dbReference>
<comment type="caution">
    <text evidence="6">The sequence shown here is derived from an EMBL/GenBank/DDBJ whole genome shotgun (WGS) entry which is preliminary data.</text>
</comment>
<dbReference type="GO" id="GO:0006310">
    <property type="term" value="P:DNA recombination"/>
    <property type="evidence" value="ECO:0007669"/>
    <property type="project" value="UniProtKB-KW"/>
</dbReference>
<dbReference type="GO" id="GO:0015074">
    <property type="term" value="P:DNA integration"/>
    <property type="evidence" value="ECO:0007669"/>
    <property type="project" value="UniProtKB-KW"/>
</dbReference>
<dbReference type="SUPFAM" id="SSF56349">
    <property type="entry name" value="DNA breaking-rejoining enzymes"/>
    <property type="match status" value="1"/>
</dbReference>
<dbReference type="PANTHER" id="PTHR30349:SF41">
    <property type="entry name" value="INTEGRASE_RECOMBINASE PROTEIN MJ0367-RELATED"/>
    <property type="match status" value="1"/>
</dbReference>
<name>A0A7K4BZQ1_9ARCH</name>
<dbReference type="InterPro" id="IPR002104">
    <property type="entry name" value="Integrase_catalytic"/>
</dbReference>
<dbReference type="NCBIfam" id="NF040815">
    <property type="entry name" value="recomb_XerA_Arch"/>
    <property type="match status" value="1"/>
</dbReference>
<dbReference type="EMBL" id="JAAZKV010000018">
    <property type="protein sequence ID" value="NMA44682.1"/>
    <property type="molecule type" value="Genomic_DNA"/>
</dbReference>
<dbReference type="PANTHER" id="PTHR30349">
    <property type="entry name" value="PHAGE INTEGRASE-RELATED"/>
    <property type="match status" value="1"/>
</dbReference>
<evidence type="ECO:0000256" key="2">
    <source>
        <dbReference type="ARBA" id="ARBA00023125"/>
    </source>
</evidence>
<evidence type="ECO:0000256" key="3">
    <source>
        <dbReference type="ARBA" id="ARBA00023172"/>
    </source>
</evidence>
<dbReference type="Pfam" id="PF00589">
    <property type="entry name" value="Phage_integrase"/>
    <property type="match status" value="1"/>
</dbReference>
<evidence type="ECO:0000313" key="6">
    <source>
        <dbReference type="EMBL" id="NMA44682.1"/>
    </source>
</evidence>
<evidence type="ECO:0000313" key="7">
    <source>
        <dbReference type="Proteomes" id="UP000526302"/>
    </source>
</evidence>
<dbReference type="InterPro" id="IPR013762">
    <property type="entry name" value="Integrase-like_cat_sf"/>
</dbReference>
<dbReference type="Gene3D" id="1.10.150.130">
    <property type="match status" value="1"/>
</dbReference>